<evidence type="ECO:0000313" key="14">
    <source>
        <dbReference type="EMBL" id="PZN79394.1"/>
    </source>
</evidence>
<evidence type="ECO:0000256" key="8">
    <source>
        <dbReference type="ARBA" id="ARBA00023300"/>
    </source>
</evidence>
<dbReference type="InterPro" id="IPR021135">
    <property type="entry name" value="PEP_COase"/>
</dbReference>
<evidence type="ECO:0000256" key="1">
    <source>
        <dbReference type="ARBA" id="ARBA00001946"/>
    </source>
</evidence>
<dbReference type="Gene3D" id="1.20.1440.90">
    <property type="entry name" value="Phosphoenolpyruvate/pyruvate domain"/>
    <property type="match status" value="1"/>
</dbReference>
<sequence length="960" mass="108987">MNTPLSPSLPSLLPSASAKTETSPSVAPPLPRFFDRELRKRIRLLSVLLAKVLKAQADPETFQTLQELRLGFARLREKDDGDLRIQLMETINTLPPETVGQLVRACQLYFNLANSAEEAFQLKRRREQAQKGGHFWKGSFRDTLMLFREKGMGPEDLQTLLDHLYYQPVLTAHPTEAKRRTIIEALRKIFVNIEQLDDPRSQGYFRAQTLENLQTQIQILWKTDELRGRKLEVSDEIGNGLFYFPNSLFLAVTEVYRNLSLAIRDVFGEEALREIIVPGFLRFGSWIGGDRDGNPNVKAETTVLALRMQSRVVLEEYVRRLDALDDELCLSGRFCNPSEQFLRGLTEDNQLADHAFPHLRNLFSNEPYRRKVAFMRYRIQRNLAAVISQINAEPATNVEDCFPNAKTFLKELQIIRDSLIGHGDAAIAASGLQDTIRLVETFGFHLMQLDIRQESTRHSEAVAEIFKVALNIDYHTLTEDQRMDLLADGIANPNALEYDLRSLDKSTEEILRVFKVMAQMRRELGPECFGRYVISMTHSASNVMEVLFLGAQHGLVGRIAGRAYCHIGVSPLFETIRDMEHIESVLTTLLDNPLYKECLRATGEGQEIMLGYSDSCKDGGILASTWNLYEAQKKIINITEARGIACRIFHGRGGTVGRGGGPTHEAILAQPPGTVRGQIKFTEQGETIFYKYNIRETAVYELTMGVTGLMKASVNLVRATQPEAEEYGKLMASIAKQGEDYFRQFTEREPGFLDYFYEATPVNEIGLMNIGSRPSYRKKGDRSKYSVRAIAWVFAWAQSRQTLPAWYGIGAALEEFRDKEPQNLEKLRTLYRDWPFWRSLLGKTQMSLSKSEMKIAKGYASLCLDTEVGGRIYSMIQTEYNRTCTQVLDIAGLNNLLQEDPMLAVSLARRNTFLDPLNHLQISLLRRLREYPETPGEDNPWTIVLLRTINAIAAGMRNTG</sequence>
<evidence type="ECO:0000256" key="13">
    <source>
        <dbReference type="SAM" id="MobiDB-lite"/>
    </source>
</evidence>
<dbReference type="InterPro" id="IPR015813">
    <property type="entry name" value="Pyrv/PenolPyrv_kinase-like_dom"/>
</dbReference>
<evidence type="ECO:0000256" key="10">
    <source>
        <dbReference type="HAMAP-Rule" id="MF_00595"/>
    </source>
</evidence>
<feature type="compositionally biased region" description="Low complexity" evidence="13">
    <location>
        <begin position="1"/>
        <end position="15"/>
    </location>
</feature>
<protein>
    <recommendedName>
        <fullName evidence="5 10">Phosphoenolpyruvate carboxylase</fullName>
        <shortName evidence="10">PEPC</shortName>
        <shortName evidence="10">PEPCase</shortName>
        <ecNumber evidence="4 10">4.1.1.31</ecNumber>
    </recommendedName>
</protein>
<organism evidence="14 15">
    <name type="scientific">Candidatus Methylumidiphilus alinenensis</name>
    <dbReference type="NCBI Taxonomy" id="2202197"/>
    <lineage>
        <taxon>Bacteria</taxon>
        <taxon>Pseudomonadati</taxon>
        <taxon>Pseudomonadota</taxon>
        <taxon>Gammaproteobacteria</taxon>
        <taxon>Methylococcales</taxon>
        <taxon>Candidatus Methylumidiphilus</taxon>
    </lineage>
</organism>
<keyword evidence="8 10" id="KW-0120">Carbon dioxide fixation</keyword>
<dbReference type="AlphaFoldDB" id="A0A2W4T3Q6"/>
<gene>
    <name evidence="10" type="primary">ppc</name>
    <name evidence="14" type="ORF">DM484_11500</name>
</gene>
<dbReference type="EMBL" id="QJPH01000301">
    <property type="protein sequence ID" value="PZN79394.1"/>
    <property type="molecule type" value="Genomic_DNA"/>
</dbReference>
<dbReference type="GO" id="GO:0008964">
    <property type="term" value="F:phosphoenolpyruvate carboxylase activity"/>
    <property type="evidence" value="ECO:0007669"/>
    <property type="project" value="UniProtKB-UniRule"/>
</dbReference>
<evidence type="ECO:0000256" key="7">
    <source>
        <dbReference type="ARBA" id="ARBA00023239"/>
    </source>
</evidence>
<accession>A0A2W4T3Q6</accession>
<evidence type="ECO:0000256" key="4">
    <source>
        <dbReference type="ARBA" id="ARBA00012305"/>
    </source>
</evidence>
<dbReference type="SUPFAM" id="SSF51621">
    <property type="entry name" value="Phosphoenolpyruvate/pyruvate domain"/>
    <property type="match status" value="1"/>
</dbReference>
<dbReference type="PRINTS" id="PR00150">
    <property type="entry name" value="PEPCARBXLASE"/>
</dbReference>
<comment type="function">
    <text evidence="2 10">Forms oxaloacetate, a four-carbon dicarboxylic acid source for the tricarboxylic acid cycle.</text>
</comment>
<feature type="active site" evidence="10 12">
    <location>
        <position position="617"/>
    </location>
</feature>
<keyword evidence="7 10" id="KW-0456">Lyase</keyword>
<dbReference type="PANTHER" id="PTHR30523">
    <property type="entry name" value="PHOSPHOENOLPYRUVATE CARBOXYLASE"/>
    <property type="match status" value="1"/>
</dbReference>
<evidence type="ECO:0000256" key="5">
    <source>
        <dbReference type="ARBA" id="ARBA00022419"/>
    </source>
</evidence>
<comment type="caution">
    <text evidence="14">The sequence shown here is derived from an EMBL/GenBank/DDBJ whole genome shotgun (WGS) entry which is preliminary data.</text>
</comment>
<comment type="catalytic activity">
    <reaction evidence="9 10">
        <text>oxaloacetate + phosphate = phosphoenolpyruvate + hydrogencarbonate</text>
        <dbReference type="Rhea" id="RHEA:28370"/>
        <dbReference type="ChEBI" id="CHEBI:16452"/>
        <dbReference type="ChEBI" id="CHEBI:17544"/>
        <dbReference type="ChEBI" id="CHEBI:43474"/>
        <dbReference type="ChEBI" id="CHEBI:58702"/>
        <dbReference type="EC" id="4.1.1.31"/>
    </reaction>
</comment>
<dbReference type="GO" id="GO:0006107">
    <property type="term" value="P:oxaloacetate metabolic process"/>
    <property type="evidence" value="ECO:0007669"/>
    <property type="project" value="UniProtKB-UniRule"/>
</dbReference>
<dbReference type="GO" id="GO:0015977">
    <property type="term" value="P:carbon fixation"/>
    <property type="evidence" value="ECO:0007669"/>
    <property type="project" value="UniProtKB-UniRule"/>
</dbReference>
<dbReference type="PANTHER" id="PTHR30523:SF46">
    <property type="entry name" value="PHOSPHOENOLPYRUVATE CARBOXYLASE"/>
    <property type="match status" value="1"/>
</dbReference>
<dbReference type="GO" id="GO:0006099">
    <property type="term" value="P:tricarboxylic acid cycle"/>
    <property type="evidence" value="ECO:0007669"/>
    <property type="project" value="InterPro"/>
</dbReference>
<evidence type="ECO:0000256" key="12">
    <source>
        <dbReference type="PROSITE-ProRule" id="PRU10112"/>
    </source>
</evidence>
<dbReference type="PROSITE" id="PS00781">
    <property type="entry name" value="PEPCASE_1"/>
    <property type="match status" value="1"/>
</dbReference>
<proteinExistence type="inferred from homology"/>
<dbReference type="EC" id="4.1.1.31" evidence="4 10"/>
<dbReference type="GO" id="GO:0005829">
    <property type="term" value="C:cytosol"/>
    <property type="evidence" value="ECO:0007669"/>
    <property type="project" value="TreeGrafter"/>
</dbReference>
<evidence type="ECO:0000313" key="15">
    <source>
        <dbReference type="Proteomes" id="UP000249396"/>
    </source>
</evidence>
<dbReference type="Pfam" id="PF00311">
    <property type="entry name" value="PEPcase"/>
    <property type="match status" value="1"/>
</dbReference>
<dbReference type="PROSITE" id="PS00393">
    <property type="entry name" value="PEPCASE_2"/>
    <property type="match status" value="1"/>
</dbReference>
<dbReference type="GO" id="GO:0000287">
    <property type="term" value="F:magnesium ion binding"/>
    <property type="evidence" value="ECO:0007669"/>
    <property type="project" value="UniProtKB-UniRule"/>
</dbReference>
<dbReference type="HAMAP" id="MF_00595">
    <property type="entry name" value="PEPcase_type1"/>
    <property type="match status" value="1"/>
</dbReference>
<evidence type="ECO:0000256" key="9">
    <source>
        <dbReference type="ARBA" id="ARBA00048995"/>
    </source>
</evidence>
<comment type="cofactor">
    <cofactor evidence="1 10">
        <name>Mg(2+)</name>
        <dbReference type="ChEBI" id="CHEBI:18420"/>
    </cofactor>
</comment>
<dbReference type="Proteomes" id="UP000249396">
    <property type="component" value="Unassembled WGS sequence"/>
</dbReference>
<dbReference type="NCBIfam" id="NF000584">
    <property type="entry name" value="PRK00009.1"/>
    <property type="match status" value="1"/>
</dbReference>
<comment type="similarity">
    <text evidence="3 10">Belongs to the PEPCase type 1 family.</text>
</comment>
<reference evidence="14 15" key="1">
    <citation type="journal article" date="2018" name="Aquat. Microb. Ecol.">
        <title>Gammaproteobacterial methanotrophs dominate.</title>
        <authorList>
            <person name="Rissanen A.J."/>
            <person name="Saarenheimo J."/>
            <person name="Tiirola M."/>
            <person name="Peura S."/>
            <person name="Aalto S.L."/>
            <person name="Karvinen A."/>
            <person name="Nykanen H."/>
        </authorList>
    </citation>
    <scope>NUCLEOTIDE SEQUENCE [LARGE SCALE GENOMIC DNA]</scope>
    <source>
        <strain evidence="14">AMbin10</strain>
    </source>
</reference>
<keyword evidence="14" id="KW-0670">Pyruvate</keyword>
<dbReference type="InterPro" id="IPR018129">
    <property type="entry name" value="PEP_COase_Lys_AS"/>
</dbReference>
<feature type="active site" evidence="10 11">
    <location>
        <position position="173"/>
    </location>
</feature>
<dbReference type="InterPro" id="IPR033129">
    <property type="entry name" value="PEPCASE_His_AS"/>
</dbReference>
<comment type="subunit">
    <text evidence="10">Homotetramer.</text>
</comment>
<evidence type="ECO:0000256" key="11">
    <source>
        <dbReference type="PROSITE-ProRule" id="PRU10111"/>
    </source>
</evidence>
<evidence type="ECO:0000256" key="3">
    <source>
        <dbReference type="ARBA" id="ARBA00008346"/>
    </source>
</evidence>
<evidence type="ECO:0000256" key="6">
    <source>
        <dbReference type="ARBA" id="ARBA00022842"/>
    </source>
</evidence>
<name>A0A2W4T3Q6_9GAMM</name>
<keyword evidence="6 10" id="KW-0460">Magnesium</keyword>
<feature type="region of interest" description="Disordered" evidence="13">
    <location>
        <begin position="1"/>
        <end position="30"/>
    </location>
</feature>
<dbReference type="InterPro" id="IPR022805">
    <property type="entry name" value="PEP_COase_bac/pln-type"/>
</dbReference>
<evidence type="ECO:0000256" key="2">
    <source>
        <dbReference type="ARBA" id="ARBA00003670"/>
    </source>
</evidence>